<dbReference type="RefSeq" id="WP_245688252.1">
    <property type="nucleotide sequence ID" value="NZ_FMWD01000003.1"/>
</dbReference>
<dbReference type="PROSITE" id="PS51352">
    <property type="entry name" value="THIOREDOXIN_2"/>
    <property type="match status" value="1"/>
</dbReference>
<dbReference type="EMBL" id="FMWD01000003">
    <property type="protein sequence ID" value="SCZ56262.1"/>
    <property type="molecule type" value="Genomic_DNA"/>
</dbReference>
<dbReference type="Pfam" id="PF02630">
    <property type="entry name" value="SCO1-SenC"/>
    <property type="match status" value="1"/>
</dbReference>
<feature type="binding site" evidence="3">
    <location>
        <position position="92"/>
    </location>
    <ligand>
        <name>Cu cation</name>
        <dbReference type="ChEBI" id="CHEBI:23378"/>
    </ligand>
</feature>
<dbReference type="InterPro" id="IPR013766">
    <property type="entry name" value="Thioredoxin_domain"/>
</dbReference>
<name>A0A1G5Q3M2_9GAMM</name>
<dbReference type="AlphaFoldDB" id="A0A1G5Q3M2"/>
<evidence type="ECO:0000256" key="3">
    <source>
        <dbReference type="PIRSR" id="PIRSR603782-1"/>
    </source>
</evidence>
<evidence type="ECO:0000256" key="1">
    <source>
        <dbReference type="ARBA" id="ARBA00010996"/>
    </source>
</evidence>
<sequence length="217" mass="24006">MVKEVPGTEACQPPIPQRGYARSEWRYGILRLCTVLLMFLGTSCINEAWQTKDISGLMPPLELQLTAADGEDLSEADLQGRVVLLVFGYASCPDICPTNLAQLAALKRHLPASRAEAVQILFVSVDPQRDTPNQLAAFTDYFDADIIGATGTPDRLRALSRRYRTTFSYGEADADGFYEVIHSSGVYVFDPNGEVRLLFRPSDTVEQMAADLTRLLK</sequence>
<dbReference type="GO" id="GO:0046872">
    <property type="term" value="F:metal ion binding"/>
    <property type="evidence" value="ECO:0007669"/>
    <property type="project" value="UniProtKB-KW"/>
</dbReference>
<evidence type="ECO:0000313" key="7">
    <source>
        <dbReference type="Proteomes" id="UP000199648"/>
    </source>
</evidence>
<feature type="binding site" evidence="3">
    <location>
        <position position="182"/>
    </location>
    <ligand>
        <name>Cu cation</name>
        <dbReference type="ChEBI" id="CHEBI:23378"/>
    </ligand>
</feature>
<proteinExistence type="inferred from homology"/>
<dbReference type="InterPro" id="IPR036249">
    <property type="entry name" value="Thioredoxin-like_sf"/>
</dbReference>
<dbReference type="PANTHER" id="PTHR12151:SF25">
    <property type="entry name" value="LINALOOL DEHYDRATASE_ISOMERASE DOMAIN-CONTAINING PROTEIN"/>
    <property type="match status" value="1"/>
</dbReference>
<keyword evidence="3" id="KW-0479">Metal-binding</keyword>
<dbReference type="SUPFAM" id="SSF52833">
    <property type="entry name" value="Thioredoxin-like"/>
    <property type="match status" value="1"/>
</dbReference>
<feature type="domain" description="Thioredoxin" evidence="5">
    <location>
        <begin position="52"/>
        <end position="217"/>
    </location>
</feature>
<dbReference type="PANTHER" id="PTHR12151">
    <property type="entry name" value="ELECTRON TRANSPORT PROTIN SCO1/SENC FAMILY MEMBER"/>
    <property type="match status" value="1"/>
</dbReference>
<comment type="similarity">
    <text evidence="1">Belongs to the SCO1/2 family.</text>
</comment>
<dbReference type="Gene3D" id="3.40.30.10">
    <property type="entry name" value="Glutaredoxin"/>
    <property type="match status" value="1"/>
</dbReference>
<dbReference type="Proteomes" id="UP000199648">
    <property type="component" value="Unassembled WGS sequence"/>
</dbReference>
<protein>
    <submittedName>
        <fullName evidence="6">Protein SCO1/2</fullName>
    </submittedName>
</protein>
<dbReference type="STRING" id="415747.SAMN03097708_01319"/>
<feature type="disulfide bond" description="Redox-active" evidence="4">
    <location>
        <begin position="92"/>
        <end position="96"/>
    </location>
</feature>
<evidence type="ECO:0000259" key="5">
    <source>
        <dbReference type="PROSITE" id="PS51352"/>
    </source>
</evidence>
<evidence type="ECO:0000256" key="2">
    <source>
        <dbReference type="ARBA" id="ARBA00023008"/>
    </source>
</evidence>
<evidence type="ECO:0000256" key="4">
    <source>
        <dbReference type="PIRSR" id="PIRSR603782-2"/>
    </source>
</evidence>
<keyword evidence="7" id="KW-1185">Reference proteome</keyword>
<dbReference type="InterPro" id="IPR003782">
    <property type="entry name" value="SCO1/SenC"/>
</dbReference>
<keyword evidence="2 3" id="KW-0186">Copper</keyword>
<dbReference type="CDD" id="cd02968">
    <property type="entry name" value="SCO"/>
    <property type="match status" value="1"/>
</dbReference>
<evidence type="ECO:0000313" key="6">
    <source>
        <dbReference type="EMBL" id="SCZ56262.1"/>
    </source>
</evidence>
<organism evidence="6 7">
    <name type="scientific">Thiohalomonas denitrificans</name>
    <dbReference type="NCBI Taxonomy" id="415747"/>
    <lineage>
        <taxon>Bacteria</taxon>
        <taxon>Pseudomonadati</taxon>
        <taxon>Pseudomonadota</taxon>
        <taxon>Gammaproteobacteria</taxon>
        <taxon>Thiohalomonadales</taxon>
        <taxon>Thiohalomonadaceae</taxon>
        <taxon>Thiohalomonas</taxon>
    </lineage>
</organism>
<reference evidence="6 7" key="1">
    <citation type="submission" date="2016-10" db="EMBL/GenBank/DDBJ databases">
        <authorList>
            <person name="de Groot N.N."/>
        </authorList>
    </citation>
    <scope>NUCLEOTIDE SEQUENCE [LARGE SCALE GENOMIC DNA]</scope>
    <source>
        <strain evidence="6 7">HLD2</strain>
    </source>
</reference>
<feature type="binding site" evidence="3">
    <location>
        <position position="96"/>
    </location>
    <ligand>
        <name>Cu cation</name>
        <dbReference type="ChEBI" id="CHEBI:23378"/>
    </ligand>
</feature>
<gene>
    <name evidence="6" type="ORF">SAMN03097708_01319</name>
</gene>
<keyword evidence="4" id="KW-1015">Disulfide bond</keyword>
<accession>A0A1G5Q3M2</accession>